<name>A0A1H3HA11_9GAMM</name>
<dbReference type="InterPro" id="IPR036249">
    <property type="entry name" value="Thioredoxin-like_sf"/>
</dbReference>
<dbReference type="Proteomes" id="UP000198500">
    <property type="component" value="Unassembled WGS sequence"/>
</dbReference>
<dbReference type="InterPro" id="IPR036282">
    <property type="entry name" value="Glutathione-S-Trfase_C_sf"/>
</dbReference>
<dbReference type="RefSeq" id="WP_308428103.1">
    <property type="nucleotide sequence ID" value="NZ_BMXH01000012.1"/>
</dbReference>
<dbReference type="InterPro" id="IPR004046">
    <property type="entry name" value="GST_C"/>
</dbReference>
<dbReference type="PROSITE" id="PS50405">
    <property type="entry name" value="GST_CTER"/>
    <property type="match status" value="1"/>
</dbReference>
<dbReference type="SFLD" id="SFLDG01150">
    <property type="entry name" value="Main.1:_Beta-like"/>
    <property type="match status" value="1"/>
</dbReference>
<evidence type="ECO:0000313" key="6">
    <source>
        <dbReference type="EMBL" id="SDY12045.1"/>
    </source>
</evidence>
<dbReference type="SFLD" id="SFLDS00019">
    <property type="entry name" value="Glutathione_Transferase_(cytos"/>
    <property type="match status" value="1"/>
</dbReference>
<dbReference type="PANTHER" id="PTHR44051:SF9">
    <property type="entry name" value="GLUTATHIONE S-TRANSFERASE 1"/>
    <property type="match status" value="1"/>
</dbReference>
<dbReference type="STRING" id="574349.SAMN05443545_11163"/>
<evidence type="ECO:0000313" key="7">
    <source>
        <dbReference type="Proteomes" id="UP000198500"/>
    </source>
</evidence>
<dbReference type="Pfam" id="PF00043">
    <property type="entry name" value="GST_C"/>
    <property type="match status" value="1"/>
</dbReference>
<comment type="catalytic activity">
    <reaction evidence="3">
        <text>RX + glutathione = an S-substituted glutathione + a halide anion + H(+)</text>
        <dbReference type="Rhea" id="RHEA:16437"/>
        <dbReference type="ChEBI" id="CHEBI:15378"/>
        <dbReference type="ChEBI" id="CHEBI:16042"/>
        <dbReference type="ChEBI" id="CHEBI:17792"/>
        <dbReference type="ChEBI" id="CHEBI:57925"/>
        <dbReference type="ChEBI" id="CHEBI:90779"/>
        <dbReference type="EC" id="2.5.1.18"/>
    </reaction>
</comment>
<dbReference type="CDD" id="cd03046">
    <property type="entry name" value="GST_N_GTT1_like"/>
    <property type="match status" value="1"/>
</dbReference>
<evidence type="ECO:0000259" key="4">
    <source>
        <dbReference type="PROSITE" id="PS50404"/>
    </source>
</evidence>
<gene>
    <name evidence="6" type="ORF">SAMN05443545_11163</name>
</gene>
<keyword evidence="7" id="KW-1185">Reference proteome</keyword>
<proteinExistence type="predicted"/>
<dbReference type="InterPro" id="IPR004045">
    <property type="entry name" value="Glutathione_S-Trfase_N"/>
</dbReference>
<dbReference type="FunFam" id="3.40.30.10:FF:000156">
    <property type="entry name" value="Glutathione S-transferase 1"/>
    <property type="match status" value="1"/>
</dbReference>
<dbReference type="CDD" id="cd03189">
    <property type="entry name" value="GST_C_GTT1_like"/>
    <property type="match status" value="1"/>
</dbReference>
<organism evidence="6 7">
    <name type="scientific">Aidingimonas halophila</name>
    <dbReference type="NCBI Taxonomy" id="574349"/>
    <lineage>
        <taxon>Bacteria</taxon>
        <taxon>Pseudomonadati</taxon>
        <taxon>Pseudomonadota</taxon>
        <taxon>Gammaproteobacteria</taxon>
        <taxon>Oceanospirillales</taxon>
        <taxon>Halomonadaceae</taxon>
        <taxon>Aidingimonas</taxon>
    </lineage>
</organism>
<dbReference type="SUPFAM" id="SSF47616">
    <property type="entry name" value="GST C-terminal domain-like"/>
    <property type="match status" value="1"/>
</dbReference>
<dbReference type="InterPro" id="IPR010987">
    <property type="entry name" value="Glutathione-S-Trfase_C-like"/>
</dbReference>
<evidence type="ECO:0000256" key="1">
    <source>
        <dbReference type="ARBA" id="ARBA00012452"/>
    </source>
</evidence>
<dbReference type="PANTHER" id="PTHR44051">
    <property type="entry name" value="GLUTATHIONE S-TRANSFERASE-RELATED"/>
    <property type="match status" value="1"/>
</dbReference>
<sequence length="238" mass="26970">MSPLHIVRESTMIKVHHLEQSRSQRVVWLLEELSAEYELVTYRRDPKTFLAPASLKAVHPLGKSPVISDEERGGRVIAESGAIIEYLLERFGDEQWLPPAGSDERLRYRFWLHHAEGSAMPPLVMHLVFSRLGKPPVPALIRPIGRLLGNGVQQQFLEPQIEALLTLWNSELSRSRWFAGDTFTAADIQMSFPVQAAKMRSGLHGYPHLEAFLERMRDRPAYQRAMERVGEPGALGSS</sequence>
<dbReference type="AlphaFoldDB" id="A0A1H3HA11"/>
<dbReference type="InterPro" id="IPR040079">
    <property type="entry name" value="Glutathione_S-Trfase"/>
</dbReference>
<dbReference type="GO" id="GO:0005737">
    <property type="term" value="C:cytoplasm"/>
    <property type="evidence" value="ECO:0007669"/>
    <property type="project" value="UniProtKB-ARBA"/>
</dbReference>
<feature type="domain" description="GST N-terminal" evidence="4">
    <location>
        <begin position="10"/>
        <end position="95"/>
    </location>
</feature>
<dbReference type="EMBL" id="FNNI01000011">
    <property type="protein sequence ID" value="SDY12045.1"/>
    <property type="molecule type" value="Genomic_DNA"/>
</dbReference>
<dbReference type="Pfam" id="PF13409">
    <property type="entry name" value="GST_N_2"/>
    <property type="match status" value="1"/>
</dbReference>
<keyword evidence="2 6" id="KW-0808">Transferase</keyword>
<protein>
    <recommendedName>
        <fullName evidence="1">glutathione transferase</fullName>
        <ecNumber evidence="1">2.5.1.18</ecNumber>
    </recommendedName>
</protein>
<dbReference type="SFLD" id="SFLDG00358">
    <property type="entry name" value="Main_(cytGST)"/>
    <property type="match status" value="1"/>
</dbReference>
<dbReference type="Gene3D" id="3.40.30.10">
    <property type="entry name" value="Glutaredoxin"/>
    <property type="match status" value="1"/>
</dbReference>
<accession>A0A1H3HA11</accession>
<dbReference type="EC" id="2.5.1.18" evidence="1"/>
<dbReference type="GO" id="GO:0004364">
    <property type="term" value="F:glutathione transferase activity"/>
    <property type="evidence" value="ECO:0007669"/>
    <property type="project" value="UniProtKB-EC"/>
</dbReference>
<dbReference type="SUPFAM" id="SSF52833">
    <property type="entry name" value="Thioredoxin-like"/>
    <property type="match status" value="1"/>
</dbReference>
<dbReference type="PROSITE" id="PS50404">
    <property type="entry name" value="GST_NTER"/>
    <property type="match status" value="1"/>
</dbReference>
<evidence type="ECO:0000256" key="2">
    <source>
        <dbReference type="ARBA" id="ARBA00022679"/>
    </source>
</evidence>
<evidence type="ECO:0000256" key="3">
    <source>
        <dbReference type="ARBA" id="ARBA00047960"/>
    </source>
</evidence>
<dbReference type="Gene3D" id="1.20.1050.10">
    <property type="match status" value="1"/>
</dbReference>
<reference evidence="6 7" key="1">
    <citation type="submission" date="2016-10" db="EMBL/GenBank/DDBJ databases">
        <authorList>
            <person name="de Groot N.N."/>
        </authorList>
    </citation>
    <scope>NUCLEOTIDE SEQUENCE [LARGE SCALE GENOMIC DNA]</scope>
    <source>
        <strain evidence="6 7">DSM 19219</strain>
    </source>
</reference>
<feature type="domain" description="GST C-terminal" evidence="5">
    <location>
        <begin position="101"/>
        <end position="238"/>
    </location>
</feature>
<evidence type="ECO:0000259" key="5">
    <source>
        <dbReference type="PROSITE" id="PS50405"/>
    </source>
</evidence>
<dbReference type="GO" id="GO:0004601">
    <property type="term" value="F:peroxidase activity"/>
    <property type="evidence" value="ECO:0007669"/>
    <property type="project" value="UniProtKB-ARBA"/>
</dbReference>